<reference evidence="3" key="1">
    <citation type="journal article" date="2019" name="Int. J. Syst. Evol. Microbiol.">
        <title>The Global Catalogue of Microorganisms (GCM) 10K type strain sequencing project: providing services to taxonomists for standard genome sequencing and annotation.</title>
        <authorList>
            <consortium name="The Broad Institute Genomics Platform"/>
            <consortium name="The Broad Institute Genome Sequencing Center for Infectious Disease"/>
            <person name="Wu L."/>
            <person name="Ma J."/>
        </authorList>
    </citation>
    <scope>NUCLEOTIDE SEQUENCE [LARGE SCALE GENOMIC DNA]</scope>
    <source>
        <strain evidence="3">CCUG 43304</strain>
    </source>
</reference>
<dbReference type="RefSeq" id="WP_386732821.1">
    <property type="nucleotide sequence ID" value="NZ_JBHSTP010000003.1"/>
</dbReference>
<dbReference type="Proteomes" id="UP001596306">
    <property type="component" value="Unassembled WGS sequence"/>
</dbReference>
<keyword evidence="2" id="KW-0378">Hydrolase</keyword>
<dbReference type="InterPro" id="IPR029058">
    <property type="entry name" value="AB_hydrolase_fold"/>
</dbReference>
<evidence type="ECO:0000259" key="1">
    <source>
        <dbReference type="Pfam" id="PF07859"/>
    </source>
</evidence>
<comment type="caution">
    <text evidence="2">The sequence shown here is derived from an EMBL/GenBank/DDBJ whole genome shotgun (WGS) entry which is preliminary data.</text>
</comment>
<dbReference type="GO" id="GO:0016787">
    <property type="term" value="F:hydrolase activity"/>
    <property type="evidence" value="ECO:0007669"/>
    <property type="project" value="UniProtKB-KW"/>
</dbReference>
<accession>A0ABW1VHP9</accession>
<dbReference type="SUPFAM" id="SSF53474">
    <property type="entry name" value="alpha/beta-Hydrolases"/>
    <property type="match status" value="1"/>
</dbReference>
<dbReference type="Pfam" id="PF07859">
    <property type="entry name" value="Abhydrolase_3"/>
    <property type="match status" value="1"/>
</dbReference>
<protein>
    <submittedName>
        <fullName evidence="2">Alpha/beta hydrolase</fullName>
    </submittedName>
</protein>
<evidence type="ECO:0000313" key="3">
    <source>
        <dbReference type="Proteomes" id="UP001596306"/>
    </source>
</evidence>
<feature type="domain" description="Alpha/beta hydrolase fold-3" evidence="1">
    <location>
        <begin position="1"/>
        <end position="44"/>
    </location>
</feature>
<gene>
    <name evidence="2" type="ORF">ACFQB0_12895</name>
</gene>
<evidence type="ECO:0000313" key="2">
    <source>
        <dbReference type="EMBL" id="MFC6357005.1"/>
    </source>
</evidence>
<dbReference type="Gene3D" id="3.40.50.1820">
    <property type="entry name" value="alpha/beta hydrolase"/>
    <property type="match status" value="1"/>
</dbReference>
<organism evidence="2 3">
    <name type="scientific">Luethyella okanaganae</name>
    <dbReference type="NCBI Taxonomy" id="69372"/>
    <lineage>
        <taxon>Bacteria</taxon>
        <taxon>Bacillati</taxon>
        <taxon>Actinomycetota</taxon>
        <taxon>Actinomycetes</taxon>
        <taxon>Micrococcales</taxon>
        <taxon>Microbacteriaceae</taxon>
        <taxon>Luethyella</taxon>
    </lineage>
</organism>
<proteinExistence type="predicted"/>
<name>A0ABW1VHP9_9MICO</name>
<sequence length="86" mass="9623">MPPAFVEVGSAEMFRDECTQYATRIWVAGGQAELVVWSGACHGFDVFAQDSELTRIALAARSSWLKRTLRTLPPRDLNAPKTRRLT</sequence>
<keyword evidence="3" id="KW-1185">Reference proteome</keyword>
<dbReference type="InterPro" id="IPR013094">
    <property type="entry name" value="AB_hydrolase_3"/>
</dbReference>
<dbReference type="EMBL" id="JBHSTP010000003">
    <property type="protein sequence ID" value="MFC6357005.1"/>
    <property type="molecule type" value="Genomic_DNA"/>
</dbReference>